<name>A0A6G6WEC4_9ACTN</name>
<sequence length="100" mass="10629">MERSTSGAWADGAALMDRCAARDVRALGELYDRTSAPVYRLCLCVVGTGALAEEATTETYRTAWREAGSFVSQRLSLDAWLLTIARRAALAVAATEGGSA</sequence>
<dbReference type="RefSeq" id="WP_165232824.1">
    <property type="nucleotide sequence ID" value="NZ_CP049257.1"/>
</dbReference>
<evidence type="ECO:0000256" key="2">
    <source>
        <dbReference type="ARBA" id="ARBA00023082"/>
    </source>
</evidence>
<organism evidence="5 6">
    <name type="scientific">Nocardioides anomalus</name>
    <dbReference type="NCBI Taxonomy" id="2712223"/>
    <lineage>
        <taxon>Bacteria</taxon>
        <taxon>Bacillati</taxon>
        <taxon>Actinomycetota</taxon>
        <taxon>Actinomycetes</taxon>
        <taxon>Propionibacteriales</taxon>
        <taxon>Nocardioidaceae</taxon>
        <taxon>Nocardioides</taxon>
    </lineage>
</organism>
<keyword evidence="3" id="KW-0804">Transcription</keyword>
<evidence type="ECO:0000259" key="4">
    <source>
        <dbReference type="Pfam" id="PF04542"/>
    </source>
</evidence>
<dbReference type="Proteomes" id="UP000502996">
    <property type="component" value="Chromosome"/>
</dbReference>
<dbReference type="EMBL" id="CP049257">
    <property type="protein sequence ID" value="QIG43390.1"/>
    <property type="molecule type" value="Genomic_DNA"/>
</dbReference>
<dbReference type="InterPro" id="IPR039425">
    <property type="entry name" value="RNA_pol_sigma-70-like"/>
</dbReference>
<dbReference type="Pfam" id="PF04542">
    <property type="entry name" value="Sigma70_r2"/>
    <property type="match status" value="1"/>
</dbReference>
<keyword evidence="1" id="KW-0805">Transcription regulation</keyword>
<proteinExistence type="predicted"/>
<dbReference type="GO" id="GO:0016987">
    <property type="term" value="F:sigma factor activity"/>
    <property type="evidence" value="ECO:0007669"/>
    <property type="project" value="UniProtKB-KW"/>
</dbReference>
<dbReference type="GO" id="GO:0006352">
    <property type="term" value="P:DNA-templated transcription initiation"/>
    <property type="evidence" value="ECO:0007669"/>
    <property type="project" value="InterPro"/>
</dbReference>
<gene>
    <name evidence="5" type="ORF">G5V58_11990</name>
</gene>
<reference evidence="5 6" key="1">
    <citation type="submission" date="2020-02" db="EMBL/GenBank/DDBJ databases">
        <title>Full genome sequence of Nocardioides sp. R-3366.</title>
        <authorList>
            <person name="Im W.-T."/>
        </authorList>
    </citation>
    <scope>NUCLEOTIDE SEQUENCE [LARGE SCALE GENOMIC DNA]</scope>
    <source>
        <strain evidence="5 6">R-3366</strain>
    </source>
</reference>
<dbReference type="Gene3D" id="1.10.1740.10">
    <property type="match status" value="1"/>
</dbReference>
<dbReference type="KEGG" id="nano:G5V58_11990"/>
<feature type="domain" description="RNA polymerase sigma-70 region 2" evidence="4">
    <location>
        <begin position="30"/>
        <end position="90"/>
    </location>
</feature>
<evidence type="ECO:0000256" key="1">
    <source>
        <dbReference type="ARBA" id="ARBA00023015"/>
    </source>
</evidence>
<dbReference type="SUPFAM" id="SSF88946">
    <property type="entry name" value="Sigma2 domain of RNA polymerase sigma factors"/>
    <property type="match status" value="1"/>
</dbReference>
<keyword evidence="2" id="KW-0731">Sigma factor</keyword>
<evidence type="ECO:0000256" key="3">
    <source>
        <dbReference type="ARBA" id="ARBA00023163"/>
    </source>
</evidence>
<dbReference type="AlphaFoldDB" id="A0A6G6WEC4"/>
<dbReference type="InterPro" id="IPR013325">
    <property type="entry name" value="RNA_pol_sigma_r2"/>
</dbReference>
<dbReference type="PANTHER" id="PTHR43133">
    <property type="entry name" value="RNA POLYMERASE ECF-TYPE SIGMA FACTO"/>
    <property type="match status" value="1"/>
</dbReference>
<dbReference type="PANTHER" id="PTHR43133:SF62">
    <property type="entry name" value="RNA POLYMERASE SIGMA FACTOR SIGZ"/>
    <property type="match status" value="1"/>
</dbReference>
<evidence type="ECO:0000313" key="6">
    <source>
        <dbReference type="Proteomes" id="UP000502996"/>
    </source>
</evidence>
<evidence type="ECO:0000313" key="5">
    <source>
        <dbReference type="EMBL" id="QIG43390.1"/>
    </source>
</evidence>
<protein>
    <recommendedName>
        <fullName evidence="4">RNA polymerase sigma-70 region 2 domain-containing protein</fullName>
    </recommendedName>
</protein>
<keyword evidence="6" id="KW-1185">Reference proteome</keyword>
<accession>A0A6G6WEC4</accession>
<dbReference type="InterPro" id="IPR007627">
    <property type="entry name" value="RNA_pol_sigma70_r2"/>
</dbReference>